<evidence type="ECO:0000256" key="5">
    <source>
        <dbReference type="ARBA" id="ARBA00022563"/>
    </source>
</evidence>
<evidence type="ECO:0000313" key="16">
    <source>
        <dbReference type="Proteomes" id="UP000789572"/>
    </source>
</evidence>
<reference evidence="15" key="1">
    <citation type="submission" date="2021-06" db="EMBL/GenBank/DDBJ databases">
        <authorList>
            <person name="Kallberg Y."/>
            <person name="Tangrot J."/>
            <person name="Rosling A."/>
        </authorList>
    </citation>
    <scope>NUCLEOTIDE SEQUENCE</scope>
    <source>
        <strain evidence="15">IA702</strain>
    </source>
</reference>
<dbReference type="SUPFAM" id="SSF51735">
    <property type="entry name" value="NAD(P)-binding Rossmann-fold domains"/>
    <property type="match status" value="1"/>
</dbReference>
<dbReference type="AlphaFoldDB" id="A0A9N9FZE1"/>
<name>A0A9N9FZE1_9GLOM</name>
<dbReference type="SUPFAM" id="SSF53223">
    <property type="entry name" value="Aminoacid dehydrogenase-like, N-terminal domain"/>
    <property type="match status" value="1"/>
</dbReference>
<evidence type="ECO:0000256" key="9">
    <source>
        <dbReference type="ARBA" id="ARBA00053076"/>
    </source>
</evidence>
<evidence type="ECO:0000256" key="7">
    <source>
        <dbReference type="ARBA" id="ARBA00023027"/>
    </source>
</evidence>
<keyword evidence="8" id="KW-0539">Nucleus</keyword>
<evidence type="ECO:0000256" key="12">
    <source>
        <dbReference type="ARBA" id="ARBA00074830"/>
    </source>
</evidence>
<dbReference type="GO" id="GO:0005634">
    <property type="term" value="C:nucleus"/>
    <property type="evidence" value="ECO:0007669"/>
    <property type="project" value="UniProtKB-SubCell"/>
</dbReference>
<keyword evidence="4" id="KW-0963">Cytoplasm</keyword>
<gene>
    <name evidence="15" type="ORF">POCULU_LOCUS5780</name>
</gene>
<dbReference type="InterPro" id="IPR036291">
    <property type="entry name" value="NAD(P)-bd_dom_sf"/>
</dbReference>
<dbReference type="InterPro" id="IPR020631">
    <property type="entry name" value="THF_DH/CycHdrlase_NAD-bd_dom"/>
</dbReference>
<evidence type="ECO:0000256" key="1">
    <source>
        <dbReference type="ARBA" id="ARBA00004123"/>
    </source>
</evidence>
<evidence type="ECO:0000259" key="14">
    <source>
        <dbReference type="Pfam" id="PF02882"/>
    </source>
</evidence>
<protein>
    <recommendedName>
        <fullName evidence="12">Methylenetetrahydrofolate dehydrogenase [NAD(+)]</fullName>
        <ecNumber evidence="11">1.5.1.15</ecNumber>
    </recommendedName>
</protein>
<evidence type="ECO:0000256" key="8">
    <source>
        <dbReference type="ARBA" id="ARBA00023242"/>
    </source>
</evidence>
<dbReference type="GO" id="GO:0004488">
    <property type="term" value="F:methylenetetrahydrofolate dehydrogenase (NADP+) activity"/>
    <property type="evidence" value="ECO:0007669"/>
    <property type="project" value="InterPro"/>
</dbReference>
<accession>A0A9N9FZE1</accession>
<dbReference type="GO" id="GO:0004487">
    <property type="term" value="F:methylenetetrahydrofolate dehydrogenase (NAD+) activity"/>
    <property type="evidence" value="ECO:0007669"/>
    <property type="project" value="UniProtKB-EC"/>
</dbReference>
<keyword evidence="16" id="KW-1185">Reference proteome</keyword>
<dbReference type="InterPro" id="IPR000672">
    <property type="entry name" value="THF_DH/CycHdrlase"/>
</dbReference>
<dbReference type="InterPro" id="IPR046346">
    <property type="entry name" value="Aminoacid_DH-like_N_sf"/>
</dbReference>
<dbReference type="InterPro" id="IPR035812">
    <property type="entry name" value="m-THF_DH_NAD-bd"/>
</dbReference>
<dbReference type="OrthoDB" id="41403at2759"/>
<dbReference type="PRINTS" id="PR00085">
    <property type="entry name" value="THFDHDRGNASE"/>
</dbReference>
<feature type="domain" description="Tetrahydrofolate dehydrogenase/cyclohydrolase catalytic" evidence="13">
    <location>
        <begin position="7"/>
        <end position="113"/>
    </location>
</feature>
<comment type="similarity">
    <text evidence="10">Belongs to the tetrahydrofolate dehydrogenase/cyclohydrolase family.</text>
</comment>
<dbReference type="Gene3D" id="3.40.50.720">
    <property type="entry name" value="NAD(P)-binding Rossmann-like Domain"/>
    <property type="match status" value="1"/>
</dbReference>
<dbReference type="PANTHER" id="PTHR48099">
    <property type="entry name" value="C-1-TETRAHYDROFOLATE SYNTHASE, CYTOPLASMIC-RELATED"/>
    <property type="match status" value="1"/>
</dbReference>
<dbReference type="EC" id="1.5.1.15" evidence="11"/>
<evidence type="ECO:0000256" key="3">
    <source>
        <dbReference type="ARBA" id="ARBA00011738"/>
    </source>
</evidence>
<dbReference type="GO" id="GO:0006730">
    <property type="term" value="P:one-carbon metabolic process"/>
    <property type="evidence" value="ECO:0007669"/>
    <property type="project" value="UniProtKB-KW"/>
</dbReference>
<comment type="subunit">
    <text evidence="3">Homodimer.</text>
</comment>
<organism evidence="15 16">
    <name type="scientific">Paraglomus occultum</name>
    <dbReference type="NCBI Taxonomy" id="144539"/>
    <lineage>
        <taxon>Eukaryota</taxon>
        <taxon>Fungi</taxon>
        <taxon>Fungi incertae sedis</taxon>
        <taxon>Mucoromycota</taxon>
        <taxon>Glomeromycotina</taxon>
        <taxon>Glomeromycetes</taxon>
        <taxon>Paraglomerales</taxon>
        <taxon>Paraglomeraceae</taxon>
        <taxon>Paraglomus</taxon>
    </lineage>
</organism>
<dbReference type="CDD" id="cd01079">
    <property type="entry name" value="NAD_bind_m-THF_DH"/>
    <property type="match status" value="1"/>
</dbReference>
<keyword evidence="5" id="KW-0554">One-carbon metabolism</keyword>
<dbReference type="EMBL" id="CAJVPJ010000938">
    <property type="protein sequence ID" value="CAG8566585.1"/>
    <property type="molecule type" value="Genomic_DNA"/>
</dbReference>
<dbReference type="Proteomes" id="UP000789572">
    <property type="component" value="Unassembled WGS sequence"/>
</dbReference>
<comment type="subcellular location">
    <subcellularLocation>
        <location evidence="2">Cytoplasm</location>
    </subcellularLocation>
    <subcellularLocation>
        <location evidence="1">Nucleus</location>
    </subcellularLocation>
</comment>
<dbReference type="FunFam" id="3.40.50.10860:FF:000012">
    <property type="entry name" value="Methylenetetrahydrofolate dehydrogenase [NAD(+)]"/>
    <property type="match status" value="1"/>
</dbReference>
<evidence type="ECO:0000256" key="4">
    <source>
        <dbReference type="ARBA" id="ARBA00022490"/>
    </source>
</evidence>
<dbReference type="Pfam" id="PF02882">
    <property type="entry name" value="THF_DHG_CYH_C"/>
    <property type="match status" value="1"/>
</dbReference>
<dbReference type="InterPro" id="IPR020630">
    <property type="entry name" value="THF_DH/CycHdrlase_cat_dom"/>
</dbReference>
<evidence type="ECO:0000313" key="15">
    <source>
        <dbReference type="EMBL" id="CAG8566585.1"/>
    </source>
</evidence>
<dbReference type="Gene3D" id="3.40.50.10860">
    <property type="entry name" value="Leucine Dehydrogenase, chain A, domain 1"/>
    <property type="match status" value="1"/>
</dbReference>
<dbReference type="GO" id="GO:0009113">
    <property type="term" value="P:purine nucleobase biosynthetic process"/>
    <property type="evidence" value="ECO:0007669"/>
    <property type="project" value="TreeGrafter"/>
</dbReference>
<sequence length="315" mass="35579">MSCKTIQAVEIATNYIEELKKTISSRGISPKLVGFLANDDPAAEKYAEWTAKSCQETGVTFELRQCRRENLENDIIAANEDPYVHGIMVYYPVFGNRQDQYIQNVVDVAKDVEGLSHRYVYNMYHNIRFLDREQTKKCIIPCTPLAIIKVMEYVGVYNLVLPYGNRLYGRVISIINRSEIVGRPLAALLANDGAKVYSIDINGVQEFTRGSGLKLKKHEVHETNLTTDDVIPMSDVVITGVPSKSYKLSNESLRDGVIAINFSSFQNFEDSVCEKASIFVPSVGKVTIAMLQRNLLRLYDYQTTNQETVINEHTN</sequence>
<evidence type="ECO:0000256" key="11">
    <source>
        <dbReference type="ARBA" id="ARBA00066980"/>
    </source>
</evidence>
<feature type="domain" description="Tetrahydrofolate dehydrogenase/cyclohydrolase NAD(P)-binding" evidence="14">
    <location>
        <begin position="141"/>
        <end position="300"/>
    </location>
</feature>
<comment type="caution">
    <text evidence="15">The sequence shown here is derived from an EMBL/GenBank/DDBJ whole genome shotgun (WGS) entry which is preliminary data.</text>
</comment>
<evidence type="ECO:0000256" key="2">
    <source>
        <dbReference type="ARBA" id="ARBA00004496"/>
    </source>
</evidence>
<dbReference type="PANTHER" id="PTHR48099:SF3">
    <property type="entry name" value="METHYLENETETRAHYDROFOLATE DEHYDROGENASE [NAD(+)]"/>
    <property type="match status" value="1"/>
</dbReference>
<keyword evidence="7" id="KW-0520">NAD</keyword>
<evidence type="ECO:0000256" key="6">
    <source>
        <dbReference type="ARBA" id="ARBA00023002"/>
    </source>
</evidence>
<dbReference type="GO" id="GO:0005829">
    <property type="term" value="C:cytosol"/>
    <property type="evidence" value="ECO:0007669"/>
    <property type="project" value="TreeGrafter"/>
</dbReference>
<proteinExistence type="inferred from homology"/>
<comment type="function">
    <text evidence="9">Catalyzes oxidation of cytoplasmic one-carbon units for purine biosynthesis.</text>
</comment>
<dbReference type="FunFam" id="3.40.50.720:FF:000255">
    <property type="entry name" value="Methylenetetrahydrofolate dehydrogenase"/>
    <property type="match status" value="1"/>
</dbReference>
<keyword evidence="6" id="KW-0560">Oxidoreductase</keyword>
<dbReference type="Pfam" id="PF00763">
    <property type="entry name" value="THF_DHG_CYH"/>
    <property type="match status" value="1"/>
</dbReference>
<evidence type="ECO:0000256" key="10">
    <source>
        <dbReference type="ARBA" id="ARBA00061364"/>
    </source>
</evidence>
<evidence type="ECO:0000259" key="13">
    <source>
        <dbReference type="Pfam" id="PF00763"/>
    </source>
</evidence>